<dbReference type="AlphaFoldDB" id="A0A835CHZ7"/>
<sequence>MTNKPEPTTSNWVVFVDGSAGRKGSGVGVTILTPEGVAID</sequence>
<gene>
    <name evidence="1" type="ORF">G2W53_000741</name>
</gene>
<name>A0A835CHZ7_9FABA</name>
<dbReference type="Proteomes" id="UP000634136">
    <property type="component" value="Unassembled WGS sequence"/>
</dbReference>
<protein>
    <recommendedName>
        <fullName evidence="3">RNase H type-1 domain-containing protein</fullName>
    </recommendedName>
</protein>
<comment type="caution">
    <text evidence="1">The sequence shown here is derived from an EMBL/GenBank/DDBJ whole genome shotgun (WGS) entry which is preliminary data.</text>
</comment>
<reference evidence="1" key="1">
    <citation type="submission" date="2020-09" db="EMBL/GenBank/DDBJ databases">
        <title>Genome-Enabled Discovery of Anthraquinone Biosynthesis in Senna tora.</title>
        <authorList>
            <person name="Kang S.-H."/>
            <person name="Pandey R.P."/>
            <person name="Lee C.-M."/>
            <person name="Sim J.-S."/>
            <person name="Jeong J.-T."/>
            <person name="Choi B.-S."/>
            <person name="Jung M."/>
            <person name="Ginzburg D."/>
            <person name="Zhao K."/>
            <person name="Won S.Y."/>
            <person name="Oh T.-J."/>
            <person name="Yu Y."/>
            <person name="Kim N.-H."/>
            <person name="Lee O.R."/>
            <person name="Lee T.-H."/>
            <person name="Bashyal P."/>
            <person name="Kim T.-S."/>
            <person name="Lee W.-H."/>
            <person name="Kawkins C."/>
            <person name="Kim C.-K."/>
            <person name="Kim J.S."/>
            <person name="Ahn B.O."/>
            <person name="Rhee S.Y."/>
            <person name="Sohng J.K."/>
        </authorList>
    </citation>
    <scope>NUCLEOTIDE SEQUENCE</scope>
    <source>
        <tissue evidence="1">Leaf</tissue>
    </source>
</reference>
<accession>A0A835CHZ7</accession>
<dbReference type="EMBL" id="JAAIUW010000001">
    <property type="protein sequence ID" value="KAF7843836.1"/>
    <property type="molecule type" value="Genomic_DNA"/>
</dbReference>
<keyword evidence="2" id="KW-1185">Reference proteome</keyword>
<evidence type="ECO:0000313" key="2">
    <source>
        <dbReference type="Proteomes" id="UP000634136"/>
    </source>
</evidence>
<organism evidence="1 2">
    <name type="scientific">Senna tora</name>
    <dbReference type="NCBI Taxonomy" id="362788"/>
    <lineage>
        <taxon>Eukaryota</taxon>
        <taxon>Viridiplantae</taxon>
        <taxon>Streptophyta</taxon>
        <taxon>Embryophyta</taxon>
        <taxon>Tracheophyta</taxon>
        <taxon>Spermatophyta</taxon>
        <taxon>Magnoliopsida</taxon>
        <taxon>eudicotyledons</taxon>
        <taxon>Gunneridae</taxon>
        <taxon>Pentapetalae</taxon>
        <taxon>rosids</taxon>
        <taxon>fabids</taxon>
        <taxon>Fabales</taxon>
        <taxon>Fabaceae</taxon>
        <taxon>Caesalpinioideae</taxon>
        <taxon>Cassia clade</taxon>
        <taxon>Senna</taxon>
    </lineage>
</organism>
<evidence type="ECO:0008006" key="3">
    <source>
        <dbReference type="Google" id="ProtNLM"/>
    </source>
</evidence>
<evidence type="ECO:0000313" key="1">
    <source>
        <dbReference type="EMBL" id="KAF7843836.1"/>
    </source>
</evidence>
<proteinExistence type="predicted"/>
<dbReference type="OrthoDB" id="1938451at2759"/>